<dbReference type="AlphaFoldDB" id="A0A914EMY5"/>
<name>A0A914EMY5_9BILA</name>
<evidence type="ECO:0000313" key="2">
    <source>
        <dbReference type="Proteomes" id="UP000887540"/>
    </source>
</evidence>
<reference evidence="3" key="1">
    <citation type="submission" date="2022-11" db="UniProtKB">
        <authorList>
            <consortium name="WormBaseParasite"/>
        </authorList>
    </citation>
    <scope>IDENTIFICATION</scope>
</reference>
<dbReference type="Proteomes" id="UP000887540">
    <property type="component" value="Unplaced"/>
</dbReference>
<sequence length="225" mass="25657">MTEEEIVNRANEVSSKEKRKNSSFRDIVRITLWILILSSIISLLFGFILYDNCTVPSHRWIPQSTEFCTDATRSWTRRQISPTLKENLKKVLISMFGVVSNEASVYLNEVSELGIWDSILVFTSTLHTKLVGLFLLTQRAFGEMKDSLISLFNENSNNLIVEYLKYVAECVVLSLKIALAIGRDLVATAADYAMDLIVWSKDFFTLAMENPSQAWLRFKTILNLA</sequence>
<evidence type="ECO:0000256" key="1">
    <source>
        <dbReference type="SAM" id="Phobius"/>
    </source>
</evidence>
<keyword evidence="1" id="KW-1133">Transmembrane helix</keyword>
<proteinExistence type="predicted"/>
<keyword evidence="1" id="KW-0472">Membrane</keyword>
<evidence type="ECO:0000313" key="3">
    <source>
        <dbReference type="WBParaSite" id="ACRNAN_scaffold9684.g22031.t1"/>
    </source>
</evidence>
<feature type="transmembrane region" description="Helical" evidence="1">
    <location>
        <begin position="27"/>
        <end position="50"/>
    </location>
</feature>
<accession>A0A914EMY5</accession>
<keyword evidence="2" id="KW-1185">Reference proteome</keyword>
<keyword evidence="1" id="KW-0812">Transmembrane</keyword>
<protein>
    <submittedName>
        <fullName evidence="3">Uncharacterized protein</fullName>
    </submittedName>
</protein>
<dbReference type="WBParaSite" id="ACRNAN_scaffold9684.g22031.t1">
    <property type="protein sequence ID" value="ACRNAN_scaffold9684.g22031.t1"/>
    <property type="gene ID" value="ACRNAN_scaffold9684.g22031"/>
</dbReference>
<organism evidence="2 3">
    <name type="scientific">Acrobeloides nanus</name>
    <dbReference type="NCBI Taxonomy" id="290746"/>
    <lineage>
        <taxon>Eukaryota</taxon>
        <taxon>Metazoa</taxon>
        <taxon>Ecdysozoa</taxon>
        <taxon>Nematoda</taxon>
        <taxon>Chromadorea</taxon>
        <taxon>Rhabditida</taxon>
        <taxon>Tylenchina</taxon>
        <taxon>Cephalobomorpha</taxon>
        <taxon>Cephaloboidea</taxon>
        <taxon>Cephalobidae</taxon>
        <taxon>Acrobeloides</taxon>
    </lineage>
</organism>